<dbReference type="PANTHER" id="PTHR14741">
    <property type="entry name" value="S-ADENOSYLMETHIONINE-DEPENDENT METHYLTRANSFERASE RELATED"/>
    <property type="match status" value="1"/>
</dbReference>
<dbReference type="Pfam" id="PF13489">
    <property type="entry name" value="Methyltransf_23"/>
    <property type="match status" value="1"/>
</dbReference>
<proteinExistence type="inferred from homology"/>
<dbReference type="Gene3D" id="3.40.50.150">
    <property type="entry name" value="Vaccinia Virus protein VP39"/>
    <property type="match status" value="2"/>
</dbReference>
<dbReference type="AlphaFoldDB" id="A0A8J6AWW8"/>
<keyword evidence="8" id="KW-0489">Methyltransferase</keyword>
<dbReference type="CDD" id="cd02440">
    <property type="entry name" value="AdoMet_MTases"/>
    <property type="match status" value="1"/>
</dbReference>
<sequence length="737" mass="81928">MSLVDSLIKFSIARDRIFDLRLYQIPENIHELIVAELEGTMVKPVDIEGMLGVSETAQWQKIHQYSECDVTTLKSFVVEDKPPCSVLLCTSNLTESALEAIKKLQNPCVGVLLRSTDIPDALPLLAAPITMGDSTLLVLKTAPIPAANADAPVANPTIASGMQLKTLAANASTHAMLLARWMADRARKQTPAKEIFRLFETCPDDESAYDAIHTLIHGDRAVKARPMEVEKAPEPYPDSRARKICGVIRKLTPPRPWSPRAVLDIGCDDGALVKELKNEYRLQASDAVGMDLRPLENAADFTYLQTSASADHSDLDNRFDLIVISMTLHHISAWHTVLANAHTWLAPGGILVVRDHDASSNDDRILLDAQDTAYALVVWPQQEMPWSHHALTACSWFSSAEDVVEAARGVGLEPVRFVREGNRSSPVAWEERPTDRPAMWLQWRMVYYLALQKPADTSLLTNPKIRSADSIESETGVMHGFKQEKEWLFPPVDARRRRVDRDAIAFDGEGLRFVTATQYAEATCDYVLELLPMVRSLRHNKCTMVDATAGLGGNTIGFGLTMEQMRYPPIDHTVSIELDSIRYQCLKENLALYDVKAEAVNGNFLSYHIPRHSIVFADPPWGGDDYSKLSTIPVSALGFITDDGSTLPLDQVCRDLIYSKGVELVVLKLPYNYDCDGLVEVVGPNEADIHTLYEKVTLVAMWGSEAGVRTQSTVSVSEIYQQKQDRKFGGGRRARTY</sequence>
<comment type="catalytic activity">
    <reaction evidence="6">
        <text>a 5'-end (N(7)-methyl 5'-triphosphoguanosine)-ribonucleoside in snRNA + S-adenosyl-L-methionine = a 5'-end (N(2),N(7)-dimethyl 5'-triphosphoguanosine)-ribonucleoside in snRNA + S-adenosyl-L-homocysteine + H(+)</text>
        <dbReference type="Rhea" id="RHEA:78471"/>
        <dbReference type="Rhea" id="RHEA-COMP:19085"/>
        <dbReference type="Rhea" id="RHEA-COMP:19087"/>
        <dbReference type="ChEBI" id="CHEBI:15378"/>
        <dbReference type="ChEBI" id="CHEBI:57856"/>
        <dbReference type="ChEBI" id="CHEBI:59789"/>
        <dbReference type="ChEBI" id="CHEBI:156461"/>
        <dbReference type="ChEBI" id="CHEBI:172880"/>
    </reaction>
    <physiologicalReaction direction="left-to-right" evidence="6">
        <dbReference type="Rhea" id="RHEA:78472"/>
    </physiologicalReaction>
</comment>
<evidence type="ECO:0000313" key="8">
    <source>
        <dbReference type="EMBL" id="KAG9396193.1"/>
    </source>
</evidence>
<dbReference type="Pfam" id="PF09445">
    <property type="entry name" value="Methyltransf_15"/>
    <property type="match status" value="1"/>
</dbReference>
<evidence type="ECO:0000256" key="4">
    <source>
        <dbReference type="ARBA" id="ARBA00048740"/>
    </source>
</evidence>
<keyword evidence="9" id="KW-1185">Reference proteome</keyword>
<accession>A0A8J6AWW8</accession>
<evidence type="ECO:0000256" key="3">
    <source>
        <dbReference type="ARBA" id="ARBA00047418"/>
    </source>
</evidence>
<gene>
    <name evidence="8" type="ORF">J8273_2545</name>
</gene>
<organism evidence="8 9">
    <name type="scientific">Carpediemonas membranifera</name>
    <dbReference type="NCBI Taxonomy" id="201153"/>
    <lineage>
        <taxon>Eukaryota</taxon>
        <taxon>Metamonada</taxon>
        <taxon>Carpediemonas-like organisms</taxon>
        <taxon>Carpediemonas</taxon>
    </lineage>
</organism>
<dbReference type="PANTHER" id="PTHR14741:SF32">
    <property type="entry name" value="TRIMETHYLGUANOSINE SYNTHASE"/>
    <property type="match status" value="1"/>
</dbReference>
<evidence type="ECO:0000256" key="1">
    <source>
        <dbReference type="ARBA" id="ARBA00018517"/>
    </source>
</evidence>
<dbReference type="SUPFAM" id="SSF53335">
    <property type="entry name" value="S-adenosyl-L-methionine-dependent methyltransferases"/>
    <property type="match status" value="2"/>
</dbReference>
<comment type="catalytic activity">
    <reaction evidence="4">
        <text>a 5'-end (N(7)-methyl 5'-triphosphoguanosine)-ribonucleoside in snoRNA + S-adenosyl-L-methionine = a 5'-end (N(2),N(7)-dimethyl 5'-triphosphoguanosine)-ribonucleoside in snoRNA + S-adenosyl-L-homocysteine + H(+)</text>
        <dbReference type="Rhea" id="RHEA:78475"/>
        <dbReference type="Rhea" id="RHEA-COMP:19086"/>
        <dbReference type="Rhea" id="RHEA-COMP:19088"/>
        <dbReference type="ChEBI" id="CHEBI:15378"/>
        <dbReference type="ChEBI" id="CHEBI:57856"/>
        <dbReference type="ChEBI" id="CHEBI:59789"/>
        <dbReference type="ChEBI" id="CHEBI:156461"/>
        <dbReference type="ChEBI" id="CHEBI:172880"/>
    </reaction>
    <physiologicalReaction direction="left-to-right" evidence="4">
        <dbReference type="Rhea" id="RHEA:78476"/>
    </physiologicalReaction>
</comment>
<comment type="catalytic activity">
    <reaction evidence="3">
        <text>a 5'-end (N(2),N(7)-dimethyl 5'-triphosphoguanosine)-ribonucleoside in snoRNA + S-adenosyl-L-methionine = a 5'-end (N(2),N(2),N(7)-trimethyl 5'-triphosphoguanosine)-ribonucleoside in snoRNA + S-adenosyl-L-homocysteine + H(+)</text>
        <dbReference type="Rhea" id="RHEA:78507"/>
        <dbReference type="Rhea" id="RHEA-COMP:19088"/>
        <dbReference type="Rhea" id="RHEA-COMP:19090"/>
        <dbReference type="ChEBI" id="CHEBI:15378"/>
        <dbReference type="ChEBI" id="CHEBI:57856"/>
        <dbReference type="ChEBI" id="CHEBI:59789"/>
        <dbReference type="ChEBI" id="CHEBI:167623"/>
        <dbReference type="ChEBI" id="CHEBI:172880"/>
    </reaction>
    <physiologicalReaction direction="left-to-right" evidence="3">
        <dbReference type="Rhea" id="RHEA:78508"/>
    </physiologicalReaction>
</comment>
<dbReference type="Proteomes" id="UP000717585">
    <property type="component" value="Unassembled WGS sequence"/>
</dbReference>
<evidence type="ECO:0000256" key="7">
    <source>
        <dbReference type="ARBA" id="ARBA00049790"/>
    </source>
</evidence>
<comment type="caution">
    <text evidence="8">The sequence shown here is derived from an EMBL/GenBank/DDBJ whole genome shotgun (WGS) entry which is preliminary data.</text>
</comment>
<comment type="similarity">
    <text evidence="2">Belongs to the methyltransferase superfamily. Trimethylguanosine synthase family.</text>
</comment>
<protein>
    <recommendedName>
        <fullName evidence="1">Trimethylguanosine synthase</fullName>
    </recommendedName>
    <alternativeName>
        <fullName evidence="7">Cap-specific guanine-N(2) methyltransferase</fullName>
    </alternativeName>
</protein>
<evidence type="ECO:0000256" key="5">
    <source>
        <dbReference type="ARBA" id="ARBA00048763"/>
    </source>
</evidence>
<dbReference type="InterPro" id="IPR019012">
    <property type="entry name" value="RNA_cap_Gua-N2-MeTrfase"/>
</dbReference>
<evidence type="ECO:0000256" key="6">
    <source>
        <dbReference type="ARBA" id="ARBA00049075"/>
    </source>
</evidence>
<keyword evidence="8" id="KW-0808">Transferase</keyword>
<dbReference type="EMBL" id="JAHDYR010000007">
    <property type="protein sequence ID" value="KAG9396193.1"/>
    <property type="molecule type" value="Genomic_DNA"/>
</dbReference>
<evidence type="ECO:0000256" key="2">
    <source>
        <dbReference type="ARBA" id="ARBA00025783"/>
    </source>
</evidence>
<evidence type="ECO:0000313" key="9">
    <source>
        <dbReference type="Proteomes" id="UP000717585"/>
    </source>
</evidence>
<dbReference type="OrthoDB" id="66144at2759"/>
<comment type="catalytic activity">
    <reaction evidence="5">
        <text>a 5'-end (N(2),N(7)-dimethyl 5'-triphosphoguanosine)-ribonucleoside in snRNA + S-adenosyl-L-methionine = a 5'-end (N(2),N(2),N(7)-trimethyl 5'-triphosphoguanosine)-ribonucleoside in snRNA + S-adenosyl-L-homocysteine + H(+)</text>
        <dbReference type="Rhea" id="RHEA:78479"/>
        <dbReference type="Rhea" id="RHEA-COMP:19087"/>
        <dbReference type="Rhea" id="RHEA-COMP:19089"/>
        <dbReference type="ChEBI" id="CHEBI:15378"/>
        <dbReference type="ChEBI" id="CHEBI:57856"/>
        <dbReference type="ChEBI" id="CHEBI:59789"/>
        <dbReference type="ChEBI" id="CHEBI:167623"/>
        <dbReference type="ChEBI" id="CHEBI:172880"/>
    </reaction>
    <physiologicalReaction direction="left-to-right" evidence="5">
        <dbReference type="Rhea" id="RHEA:78480"/>
    </physiologicalReaction>
</comment>
<name>A0A8J6AWW8_9EUKA</name>
<dbReference type="GO" id="GO:0071164">
    <property type="term" value="F:RNA cap trimethylguanosine synthase activity"/>
    <property type="evidence" value="ECO:0007669"/>
    <property type="project" value="TreeGrafter"/>
</dbReference>
<dbReference type="InterPro" id="IPR029063">
    <property type="entry name" value="SAM-dependent_MTases_sf"/>
</dbReference>
<reference evidence="8" key="1">
    <citation type="submission" date="2021-05" db="EMBL/GenBank/DDBJ databases">
        <title>A free-living protist that lacks canonical eukaryotic 1 DNA replication and segregation systems.</title>
        <authorList>
            <person name="Salas-Leiva D.E."/>
            <person name="Tromer E.C."/>
            <person name="Curtis B.A."/>
            <person name="Jerlstrom-Hultqvist J."/>
            <person name="Kolisko M."/>
            <person name="Yi Z."/>
            <person name="Salas-Leiva J.S."/>
            <person name="Gallot-Lavallee L."/>
            <person name="Kops G.J.P.L."/>
            <person name="Archibald J.M."/>
            <person name="Simpson A.G.B."/>
            <person name="Roger A.J."/>
        </authorList>
    </citation>
    <scope>NUCLEOTIDE SEQUENCE</scope>
    <source>
        <strain evidence="8">BICM</strain>
    </source>
</reference>